<dbReference type="EMBL" id="GBRH01224058">
    <property type="protein sequence ID" value="JAD73837.1"/>
    <property type="molecule type" value="Transcribed_RNA"/>
</dbReference>
<protein>
    <submittedName>
        <fullName evidence="1">Uncharacterized protein</fullName>
    </submittedName>
</protein>
<organism evidence="1">
    <name type="scientific">Arundo donax</name>
    <name type="common">Giant reed</name>
    <name type="synonym">Donax arundinaceus</name>
    <dbReference type="NCBI Taxonomy" id="35708"/>
    <lineage>
        <taxon>Eukaryota</taxon>
        <taxon>Viridiplantae</taxon>
        <taxon>Streptophyta</taxon>
        <taxon>Embryophyta</taxon>
        <taxon>Tracheophyta</taxon>
        <taxon>Spermatophyta</taxon>
        <taxon>Magnoliopsida</taxon>
        <taxon>Liliopsida</taxon>
        <taxon>Poales</taxon>
        <taxon>Poaceae</taxon>
        <taxon>PACMAD clade</taxon>
        <taxon>Arundinoideae</taxon>
        <taxon>Arundineae</taxon>
        <taxon>Arundo</taxon>
    </lineage>
</organism>
<reference evidence="1" key="2">
    <citation type="journal article" date="2015" name="Data Brief">
        <title>Shoot transcriptome of the giant reed, Arundo donax.</title>
        <authorList>
            <person name="Barrero R.A."/>
            <person name="Guerrero F.D."/>
            <person name="Moolhuijzen P."/>
            <person name="Goolsby J.A."/>
            <person name="Tidwell J."/>
            <person name="Bellgard S.E."/>
            <person name="Bellgard M.I."/>
        </authorList>
    </citation>
    <scope>NUCLEOTIDE SEQUENCE</scope>
    <source>
        <tissue evidence="1">Shoot tissue taken approximately 20 cm above the soil surface</tissue>
    </source>
</reference>
<dbReference type="AlphaFoldDB" id="A0A0A9CQQ7"/>
<sequence>MRAVMSLKLLHMLACRFCAFNK</sequence>
<reference evidence="1" key="1">
    <citation type="submission" date="2014-09" db="EMBL/GenBank/DDBJ databases">
        <authorList>
            <person name="Magalhaes I.L.F."/>
            <person name="Oliveira U."/>
            <person name="Santos F.R."/>
            <person name="Vidigal T.H.D.A."/>
            <person name="Brescovit A.D."/>
            <person name="Santos A.J."/>
        </authorList>
    </citation>
    <scope>NUCLEOTIDE SEQUENCE</scope>
    <source>
        <tissue evidence="1">Shoot tissue taken approximately 20 cm above the soil surface</tissue>
    </source>
</reference>
<proteinExistence type="predicted"/>
<name>A0A0A9CQQ7_ARUDO</name>
<accession>A0A0A9CQQ7</accession>
<evidence type="ECO:0000313" key="1">
    <source>
        <dbReference type="EMBL" id="JAD73837.1"/>
    </source>
</evidence>